<dbReference type="InterPro" id="IPR003245">
    <property type="entry name" value="Phytocyanin_dom"/>
</dbReference>
<accession>A0A7J7MFF9</accession>
<keyword evidence="3" id="KW-0732">Signal</keyword>
<evidence type="ECO:0000256" key="2">
    <source>
        <dbReference type="ARBA" id="ARBA00023180"/>
    </source>
</evidence>
<protein>
    <recommendedName>
        <fullName evidence="4">Phytocyanin domain-containing protein</fullName>
    </recommendedName>
</protein>
<dbReference type="Gene3D" id="2.60.40.420">
    <property type="entry name" value="Cupredoxins - blue copper proteins"/>
    <property type="match status" value="1"/>
</dbReference>
<dbReference type="FunFam" id="2.60.40.420:FF:000003">
    <property type="entry name" value="Blue copper"/>
    <property type="match status" value="1"/>
</dbReference>
<evidence type="ECO:0000256" key="1">
    <source>
        <dbReference type="ARBA" id="ARBA00022723"/>
    </source>
</evidence>
<name>A0A7J7MFF9_9MAGN</name>
<evidence type="ECO:0000259" key="4">
    <source>
        <dbReference type="PROSITE" id="PS51485"/>
    </source>
</evidence>
<keyword evidence="1" id="KW-0479">Metal-binding</keyword>
<proteinExistence type="predicted"/>
<feature type="chain" id="PRO_5029458230" description="Phytocyanin domain-containing protein" evidence="3">
    <location>
        <begin position="24"/>
        <end position="164"/>
    </location>
</feature>
<dbReference type="PANTHER" id="PTHR33021">
    <property type="entry name" value="BLUE COPPER PROTEIN"/>
    <property type="match status" value="1"/>
</dbReference>
<dbReference type="GO" id="GO:0009055">
    <property type="term" value="F:electron transfer activity"/>
    <property type="evidence" value="ECO:0007669"/>
    <property type="project" value="InterPro"/>
</dbReference>
<dbReference type="SUPFAM" id="SSF49503">
    <property type="entry name" value="Cupredoxins"/>
    <property type="match status" value="1"/>
</dbReference>
<organism evidence="5 6">
    <name type="scientific">Kingdonia uniflora</name>
    <dbReference type="NCBI Taxonomy" id="39325"/>
    <lineage>
        <taxon>Eukaryota</taxon>
        <taxon>Viridiplantae</taxon>
        <taxon>Streptophyta</taxon>
        <taxon>Embryophyta</taxon>
        <taxon>Tracheophyta</taxon>
        <taxon>Spermatophyta</taxon>
        <taxon>Magnoliopsida</taxon>
        <taxon>Ranunculales</taxon>
        <taxon>Circaeasteraceae</taxon>
        <taxon>Kingdonia</taxon>
    </lineage>
</organism>
<comment type="caution">
    <text evidence="5">The sequence shown here is derived from an EMBL/GenBank/DDBJ whole genome shotgun (WGS) entry which is preliminary data.</text>
</comment>
<dbReference type="Proteomes" id="UP000541444">
    <property type="component" value="Unassembled WGS sequence"/>
</dbReference>
<keyword evidence="6" id="KW-1185">Reference proteome</keyword>
<feature type="domain" description="Phytocyanin" evidence="4">
    <location>
        <begin position="24"/>
        <end position="121"/>
    </location>
</feature>
<dbReference type="AlphaFoldDB" id="A0A7J7MFF9"/>
<evidence type="ECO:0000256" key="3">
    <source>
        <dbReference type="SAM" id="SignalP"/>
    </source>
</evidence>
<feature type="signal peptide" evidence="3">
    <location>
        <begin position="1"/>
        <end position="23"/>
    </location>
</feature>
<dbReference type="GO" id="GO:0005886">
    <property type="term" value="C:plasma membrane"/>
    <property type="evidence" value="ECO:0007669"/>
    <property type="project" value="TreeGrafter"/>
</dbReference>
<gene>
    <name evidence="5" type="ORF">GIB67_027478</name>
</gene>
<dbReference type="Pfam" id="PF02298">
    <property type="entry name" value="Cu_bind_like"/>
    <property type="match status" value="1"/>
</dbReference>
<reference evidence="5 6" key="1">
    <citation type="journal article" date="2020" name="IScience">
        <title>Genome Sequencing of the Endangered Kingdonia uniflora (Circaeasteraceae, Ranunculales) Reveals Potential Mechanisms of Evolutionary Specialization.</title>
        <authorList>
            <person name="Sun Y."/>
            <person name="Deng T."/>
            <person name="Zhang A."/>
            <person name="Moore M.J."/>
            <person name="Landis J.B."/>
            <person name="Lin N."/>
            <person name="Zhang H."/>
            <person name="Zhang X."/>
            <person name="Huang J."/>
            <person name="Zhang X."/>
            <person name="Sun H."/>
            <person name="Wang H."/>
        </authorList>
    </citation>
    <scope>NUCLEOTIDE SEQUENCE [LARGE SCALE GENOMIC DNA]</scope>
    <source>
        <strain evidence="5">TB1705</strain>
        <tissue evidence="5">Leaf</tissue>
    </source>
</reference>
<dbReference type="InterPro" id="IPR039391">
    <property type="entry name" value="Phytocyanin-like"/>
</dbReference>
<sequence>MGFAQRGVMFFMVMAAVLQISIAATHNVEWGIMENRDYKSWAANKTFHVGDTIVFVYNPKYHNLLEVSHEDYRSCNLSSPCAVYTSGKTSITIKRRGHHFFICGFPAHCAAGMKVDINIPHRPLIIASPTPAPSPSHSDSVALLSKGLLAKVGGLVMVIGGLAL</sequence>
<dbReference type="InterPro" id="IPR008972">
    <property type="entry name" value="Cupredoxin"/>
</dbReference>
<dbReference type="PANTHER" id="PTHR33021:SF339">
    <property type="entry name" value="OS07G0570600 PROTEIN"/>
    <property type="match status" value="1"/>
</dbReference>
<dbReference type="EMBL" id="JACGCM010001560">
    <property type="protein sequence ID" value="KAF6153611.1"/>
    <property type="molecule type" value="Genomic_DNA"/>
</dbReference>
<evidence type="ECO:0000313" key="5">
    <source>
        <dbReference type="EMBL" id="KAF6153611.1"/>
    </source>
</evidence>
<dbReference type="GO" id="GO:0046872">
    <property type="term" value="F:metal ion binding"/>
    <property type="evidence" value="ECO:0007669"/>
    <property type="project" value="UniProtKB-KW"/>
</dbReference>
<dbReference type="OrthoDB" id="1933492at2759"/>
<keyword evidence="2" id="KW-0325">Glycoprotein</keyword>
<evidence type="ECO:0000313" key="6">
    <source>
        <dbReference type="Proteomes" id="UP000541444"/>
    </source>
</evidence>
<dbReference type="PROSITE" id="PS51485">
    <property type="entry name" value="PHYTOCYANIN"/>
    <property type="match status" value="1"/>
</dbReference>